<evidence type="ECO:0000256" key="3">
    <source>
        <dbReference type="ARBA" id="ARBA00022553"/>
    </source>
</evidence>
<dbReference type="SUPFAM" id="SSF81296">
    <property type="entry name" value="E set domains"/>
    <property type="match status" value="1"/>
</dbReference>
<dbReference type="WBParaSite" id="TREG1_54580.11">
    <property type="protein sequence ID" value="TREG1_54580.11"/>
    <property type="gene ID" value="TREG1_54580"/>
</dbReference>
<keyword evidence="10" id="KW-1185">Reference proteome</keyword>
<dbReference type="InterPro" id="IPR037256">
    <property type="entry name" value="ASC_dom_sf"/>
</dbReference>
<dbReference type="GO" id="GO:0006631">
    <property type="term" value="P:fatty acid metabolic process"/>
    <property type="evidence" value="ECO:0007669"/>
    <property type="project" value="UniProtKB-KW"/>
</dbReference>
<dbReference type="Gene3D" id="2.60.40.10">
    <property type="entry name" value="Immunoglobulins"/>
    <property type="match status" value="1"/>
</dbReference>
<dbReference type="InterPro" id="IPR050827">
    <property type="entry name" value="CRP1_MDG1_kinase"/>
</dbReference>
<name>A0AA85JYV3_TRIRE</name>
<dbReference type="GO" id="GO:0019901">
    <property type="term" value="F:protein kinase binding"/>
    <property type="evidence" value="ECO:0007669"/>
    <property type="project" value="TreeGrafter"/>
</dbReference>
<dbReference type="Pfam" id="PF16561">
    <property type="entry name" value="AMPK1_CBM"/>
    <property type="match status" value="1"/>
</dbReference>
<evidence type="ECO:0000259" key="9">
    <source>
        <dbReference type="SMART" id="SM01010"/>
    </source>
</evidence>
<evidence type="ECO:0000313" key="11">
    <source>
        <dbReference type="WBParaSite" id="TREG1_54580.11"/>
    </source>
</evidence>
<dbReference type="GO" id="GO:0007165">
    <property type="term" value="P:signal transduction"/>
    <property type="evidence" value="ECO:0007669"/>
    <property type="project" value="TreeGrafter"/>
</dbReference>
<feature type="region of interest" description="Disordered" evidence="8">
    <location>
        <begin position="235"/>
        <end position="260"/>
    </location>
</feature>
<evidence type="ECO:0000256" key="8">
    <source>
        <dbReference type="SAM" id="MobiDB-lite"/>
    </source>
</evidence>
<keyword evidence="5" id="KW-0443">Lipid metabolism</keyword>
<keyword evidence="3" id="KW-0597">Phosphoprotein</keyword>
<dbReference type="InterPro" id="IPR006828">
    <property type="entry name" value="ASC_dom"/>
</dbReference>
<dbReference type="Proteomes" id="UP000050795">
    <property type="component" value="Unassembled WGS sequence"/>
</dbReference>
<feature type="compositionally biased region" description="Polar residues" evidence="8">
    <location>
        <begin position="91"/>
        <end position="100"/>
    </location>
</feature>
<comment type="similarity">
    <text evidence="1">Belongs to the 5'-AMP-activated protein kinase beta subunit family.</text>
</comment>
<dbReference type="PANTHER" id="PTHR10343">
    <property type="entry name" value="5'-AMP-ACTIVATED PROTEIN KINASE , BETA SUBUNIT"/>
    <property type="match status" value="1"/>
</dbReference>
<evidence type="ECO:0000256" key="5">
    <source>
        <dbReference type="ARBA" id="ARBA00023098"/>
    </source>
</evidence>
<keyword evidence="4" id="KW-0276">Fatty acid metabolism</keyword>
<dbReference type="CDD" id="cd02859">
    <property type="entry name" value="E_set_AMPKbeta_like_N"/>
    <property type="match status" value="1"/>
</dbReference>
<dbReference type="SMART" id="SM01010">
    <property type="entry name" value="AMPKBI"/>
    <property type="match status" value="1"/>
</dbReference>
<reference evidence="10" key="1">
    <citation type="submission" date="2022-06" db="EMBL/GenBank/DDBJ databases">
        <authorList>
            <person name="Berger JAMES D."/>
            <person name="Berger JAMES D."/>
        </authorList>
    </citation>
    <scope>NUCLEOTIDE SEQUENCE [LARGE SCALE GENOMIC DNA]</scope>
</reference>
<evidence type="ECO:0000313" key="10">
    <source>
        <dbReference type="Proteomes" id="UP000050795"/>
    </source>
</evidence>
<dbReference type="InterPro" id="IPR032640">
    <property type="entry name" value="AMPK1_CBM"/>
</dbReference>
<keyword evidence="2" id="KW-0444">Lipid biosynthesis</keyword>
<evidence type="ECO:0000256" key="1">
    <source>
        <dbReference type="ARBA" id="ARBA00010926"/>
    </source>
</evidence>
<evidence type="ECO:0000256" key="7">
    <source>
        <dbReference type="ARBA" id="ARBA00040010"/>
    </source>
</evidence>
<dbReference type="GO" id="GO:0005634">
    <property type="term" value="C:nucleus"/>
    <property type="evidence" value="ECO:0007669"/>
    <property type="project" value="TreeGrafter"/>
</dbReference>
<feature type="region of interest" description="Disordered" evidence="8">
    <location>
        <begin position="63"/>
        <end position="100"/>
    </location>
</feature>
<reference evidence="11" key="2">
    <citation type="submission" date="2023-11" db="UniProtKB">
        <authorList>
            <consortium name="WormBaseParasite"/>
        </authorList>
    </citation>
    <scope>IDENTIFICATION</scope>
</reference>
<feature type="domain" description="Association with the SNF1 complex (ASC)" evidence="9">
    <location>
        <begin position="253"/>
        <end position="362"/>
    </location>
</feature>
<dbReference type="Pfam" id="PF04739">
    <property type="entry name" value="AMPKBI"/>
    <property type="match status" value="1"/>
</dbReference>
<dbReference type="AlphaFoldDB" id="A0AA85JYV3"/>
<dbReference type="InterPro" id="IPR013783">
    <property type="entry name" value="Ig-like_fold"/>
</dbReference>
<evidence type="ECO:0000256" key="4">
    <source>
        <dbReference type="ARBA" id="ARBA00022832"/>
    </source>
</evidence>
<dbReference type="GO" id="GO:0031588">
    <property type="term" value="C:nucleotide-activated protein kinase complex"/>
    <property type="evidence" value="ECO:0007669"/>
    <property type="project" value="TreeGrafter"/>
</dbReference>
<dbReference type="InterPro" id="IPR014756">
    <property type="entry name" value="Ig_E-set"/>
</dbReference>
<accession>A0AA85JYV3</accession>
<protein>
    <recommendedName>
        <fullName evidence="7">5'-AMP-activated protein kinase subunit beta-1</fullName>
    </recommendedName>
</protein>
<comment type="function">
    <text evidence="6">Non-catalytic subunit of AMP-activated protein kinase (AMPK), an energy sensor protein kinase that plays a key role in regulating cellular energy metabolism. In response to reduction of intracellular ATP levels, AMPK activates energy-producing pathways and inhibits energy-consuming processes: inhibits protein, carbohydrate and lipid biosynthesis, as well as cell growth and proliferation. AMPK acts via direct phosphorylation of metabolic enzymes, and by longer-term effects via phosphorylation of transcription regulators. Also acts as a regulator of cellular polarity by remodeling the actin cytoskeleton; probably by indirectly activating myosin. Beta non-catalytic subunit acts as a scaffold on which the AMPK complex assembles, via its C-terminus that bridges alpha (PRKAA1 or PRKAA2) and gamma subunits (PRKAG1, PRKAG2 or PRKAG3).</text>
</comment>
<dbReference type="GO" id="GO:0005737">
    <property type="term" value="C:cytoplasm"/>
    <property type="evidence" value="ECO:0007669"/>
    <property type="project" value="TreeGrafter"/>
</dbReference>
<dbReference type="PANTHER" id="PTHR10343:SF84">
    <property type="entry name" value="5'-AMP-ACTIVATED PROTEIN KINASE SUBUNIT BETA-1"/>
    <property type="match status" value="1"/>
</dbReference>
<dbReference type="FunFam" id="2.60.40.10:FF:000139">
    <property type="entry name" value="Protein kinase AMP-activated non-catalytic subunit beta 1"/>
    <property type="match status" value="1"/>
</dbReference>
<organism evidence="10 11">
    <name type="scientific">Trichobilharzia regenti</name>
    <name type="common">Nasal bird schistosome</name>
    <dbReference type="NCBI Taxonomy" id="157069"/>
    <lineage>
        <taxon>Eukaryota</taxon>
        <taxon>Metazoa</taxon>
        <taxon>Spiralia</taxon>
        <taxon>Lophotrochozoa</taxon>
        <taxon>Platyhelminthes</taxon>
        <taxon>Trematoda</taxon>
        <taxon>Digenea</taxon>
        <taxon>Strigeidida</taxon>
        <taxon>Schistosomatoidea</taxon>
        <taxon>Schistosomatidae</taxon>
        <taxon>Trichobilharzia</taxon>
    </lineage>
</organism>
<proteinExistence type="inferred from homology"/>
<evidence type="ECO:0000256" key="6">
    <source>
        <dbReference type="ARBA" id="ARBA00025180"/>
    </source>
</evidence>
<dbReference type="Gene3D" id="6.20.250.60">
    <property type="match status" value="1"/>
</dbReference>
<evidence type="ECO:0000256" key="2">
    <source>
        <dbReference type="ARBA" id="ARBA00022516"/>
    </source>
</evidence>
<sequence>MDLSQSAPADYLDEIMSTTCDDKDAISIDEATSMLRAASLREPIGQTVADDADKIKRHLLHPRGIVMSPTESNDNEGEYEEEKYSSVGYSQQPSTTAAGLSSSADERIIYGIDHRQVAENAIPRHYRAKTLPAKKVDELKLPTVFRWNGGGKEIYISGTFNNWKKKIPMVKRNSGVYVIVDCQPGTHQYKYYIDGAWYHDPTKPTVDNEYGTKNNVVCVNESDFDVLHALEQDQACSRKRSDSSDSTEVDSLGHSPPGEYGRFMPASLGELQHRARTRETGYHSITPGVGTLAQPPLLPPHLLQGILNMDTNLHCDPNLLPQPNHVIVNHLYALSIKDGVIVLSVITRFRQKFVSTLFYRPIER</sequence>
<dbReference type="SUPFAM" id="SSF160219">
    <property type="entry name" value="AMPKBI-like"/>
    <property type="match status" value="1"/>
</dbReference>